<dbReference type="PROSITE" id="PS51000">
    <property type="entry name" value="HTH_DEOR_2"/>
    <property type="match status" value="1"/>
</dbReference>
<dbReference type="InterPro" id="IPR036388">
    <property type="entry name" value="WH-like_DNA-bd_sf"/>
</dbReference>
<dbReference type="InterPro" id="IPR051534">
    <property type="entry name" value="CBASS_pafABC_assoc_protein"/>
</dbReference>
<dbReference type="InterPro" id="IPR001034">
    <property type="entry name" value="DeoR_HTH"/>
</dbReference>
<evidence type="ECO:0000313" key="5">
    <source>
        <dbReference type="Proteomes" id="UP000051835"/>
    </source>
</evidence>
<dbReference type="AlphaFoldDB" id="A0A0R1R849"/>
<comment type="caution">
    <text evidence="4">The sequence shown here is derived from an EMBL/GenBank/DDBJ whole genome shotgun (WGS) entry which is preliminary data.</text>
</comment>
<dbReference type="Gene3D" id="1.10.10.10">
    <property type="entry name" value="Winged helix-like DNA-binding domain superfamily/Winged helix DNA-binding domain"/>
    <property type="match status" value="1"/>
</dbReference>
<dbReference type="Pfam" id="PF13280">
    <property type="entry name" value="WYL"/>
    <property type="match status" value="1"/>
</dbReference>
<sequence>MFMKLERLIGILAVLLQEKHVTAPQLAQKFEVSRRTINRDIVALAQAGIPLYTTQGVGGGIQIMDDYRLDRTALTSRDMQSILTGLRSLDSVSGSHHYRQLMEKLQSGSSDFVSGRDYMLIDLASWYKRTLVPKMASLQAAIEGHHPLTFNYTSQHGDSVKVVEPYYLVFKWSSWYLWAWRKSDQAWRLYKVNRMGQPTAATTTFTPRPVLDPTTVLTHITTNTVQVRALFTAAVKWRVVEEFGPEQVTLQADGRWLLVGGYSDLEHLIQWLLTFGSQAEVLEPVAARQALYQQAQALMALYRPTD</sequence>
<dbReference type="Proteomes" id="UP000051835">
    <property type="component" value="Unassembled WGS sequence"/>
</dbReference>
<proteinExistence type="predicted"/>
<evidence type="ECO:0000313" key="4">
    <source>
        <dbReference type="EMBL" id="KRL49251.1"/>
    </source>
</evidence>
<name>A0A0R1R849_9LACO</name>
<dbReference type="PIRSF" id="PIRSF016838">
    <property type="entry name" value="PafC"/>
    <property type="match status" value="1"/>
</dbReference>
<dbReference type="GO" id="GO:0003700">
    <property type="term" value="F:DNA-binding transcription factor activity"/>
    <property type="evidence" value="ECO:0007669"/>
    <property type="project" value="InterPro"/>
</dbReference>
<dbReference type="PROSITE" id="PS52050">
    <property type="entry name" value="WYL"/>
    <property type="match status" value="1"/>
</dbReference>
<gene>
    <name evidence="4" type="ORF">FD37_GL000848</name>
</gene>
<dbReference type="InterPro" id="IPR013196">
    <property type="entry name" value="HTH_11"/>
</dbReference>
<dbReference type="InterPro" id="IPR036390">
    <property type="entry name" value="WH_DNA-bd_sf"/>
</dbReference>
<keyword evidence="2" id="KW-0804">Transcription</keyword>
<protein>
    <recommendedName>
        <fullName evidence="3">HTH deoR-type domain-containing protein</fullName>
    </recommendedName>
</protein>
<evidence type="ECO:0000256" key="2">
    <source>
        <dbReference type="ARBA" id="ARBA00023163"/>
    </source>
</evidence>
<evidence type="ECO:0000259" key="3">
    <source>
        <dbReference type="PROSITE" id="PS51000"/>
    </source>
</evidence>
<dbReference type="EMBL" id="AZFC01000012">
    <property type="protein sequence ID" value="KRL49251.1"/>
    <property type="molecule type" value="Genomic_DNA"/>
</dbReference>
<dbReference type="PANTHER" id="PTHR34580:SF1">
    <property type="entry name" value="PROTEIN PAFC"/>
    <property type="match status" value="1"/>
</dbReference>
<feature type="domain" description="HTH deoR-type" evidence="3">
    <location>
        <begin position="4"/>
        <end position="62"/>
    </location>
</feature>
<dbReference type="PATRIC" id="fig|1423805.4.peg.867"/>
<dbReference type="PANTHER" id="PTHR34580">
    <property type="match status" value="1"/>
</dbReference>
<evidence type="ECO:0000256" key="1">
    <source>
        <dbReference type="ARBA" id="ARBA00023015"/>
    </source>
</evidence>
<organism evidence="4 5">
    <name type="scientific">Levilactobacillus spicheri DSM 15429</name>
    <dbReference type="NCBI Taxonomy" id="1423805"/>
    <lineage>
        <taxon>Bacteria</taxon>
        <taxon>Bacillati</taxon>
        <taxon>Bacillota</taxon>
        <taxon>Bacilli</taxon>
        <taxon>Lactobacillales</taxon>
        <taxon>Lactobacillaceae</taxon>
        <taxon>Levilactobacillus</taxon>
    </lineage>
</organism>
<dbReference type="Pfam" id="PF08279">
    <property type="entry name" value="HTH_11"/>
    <property type="match status" value="1"/>
</dbReference>
<dbReference type="InterPro" id="IPR057727">
    <property type="entry name" value="WCX_dom"/>
</dbReference>
<accession>A0A0R1R849</accession>
<dbReference type="InterPro" id="IPR028349">
    <property type="entry name" value="PafC-like"/>
</dbReference>
<reference evidence="4 5" key="1">
    <citation type="journal article" date="2015" name="Genome Announc.">
        <title>Expanding the biotechnology potential of lactobacilli through comparative genomics of 213 strains and associated genera.</title>
        <authorList>
            <person name="Sun Z."/>
            <person name="Harris H.M."/>
            <person name="McCann A."/>
            <person name="Guo C."/>
            <person name="Argimon S."/>
            <person name="Zhang W."/>
            <person name="Yang X."/>
            <person name="Jeffery I.B."/>
            <person name="Cooney J.C."/>
            <person name="Kagawa T.F."/>
            <person name="Liu W."/>
            <person name="Song Y."/>
            <person name="Salvetti E."/>
            <person name="Wrobel A."/>
            <person name="Rasinkangas P."/>
            <person name="Parkhill J."/>
            <person name="Rea M.C."/>
            <person name="O'Sullivan O."/>
            <person name="Ritari J."/>
            <person name="Douillard F.P."/>
            <person name="Paul Ross R."/>
            <person name="Yang R."/>
            <person name="Briner A.E."/>
            <person name="Felis G.E."/>
            <person name="de Vos W.M."/>
            <person name="Barrangou R."/>
            <person name="Klaenhammer T.R."/>
            <person name="Caufield P.W."/>
            <person name="Cui Y."/>
            <person name="Zhang H."/>
            <person name="O'Toole P.W."/>
        </authorList>
    </citation>
    <scope>NUCLEOTIDE SEQUENCE [LARGE SCALE GENOMIC DNA]</scope>
    <source>
        <strain evidence="4 5">DSM 15429</strain>
    </source>
</reference>
<dbReference type="InterPro" id="IPR026881">
    <property type="entry name" value="WYL_dom"/>
</dbReference>
<keyword evidence="1" id="KW-0805">Transcription regulation</keyword>
<dbReference type="Pfam" id="PF25583">
    <property type="entry name" value="WCX"/>
    <property type="match status" value="1"/>
</dbReference>
<dbReference type="SUPFAM" id="SSF46785">
    <property type="entry name" value="Winged helix' DNA-binding domain"/>
    <property type="match status" value="1"/>
</dbReference>